<evidence type="ECO:0000256" key="1">
    <source>
        <dbReference type="SAM" id="MobiDB-lite"/>
    </source>
</evidence>
<feature type="compositionally biased region" description="Polar residues" evidence="1">
    <location>
        <begin position="1237"/>
        <end position="1256"/>
    </location>
</feature>
<dbReference type="PANTHER" id="PTHR35391:SF7">
    <property type="entry name" value="C2H2-TYPE DOMAIN-CONTAINING PROTEIN"/>
    <property type="match status" value="1"/>
</dbReference>
<dbReference type="PANTHER" id="PTHR35391">
    <property type="entry name" value="C2H2-TYPE DOMAIN-CONTAINING PROTEIN-RELATED"/>
    <property type="match status" value="1"/>
</dbReference>
<dbReference type="Proteomes" id="UP000826661">
    <property type="component" value="Chromosome II"/>
</dbReference>
<reference evidence="2 3" key="1">
    <citation type="journal article" date="2021" name="BMC Genomics">
        <title>Telomere-to-telomere genome assembly of asparaginase-producing Trichoderma simmonsii.</title>
        <authorList>
            <person name="Chung D."/>
            <person name="Kwon Y.M."/>
            <person name="Yang Y."/>
        </authorList>
    </citation>
    <scope>NUCLEOTIDE SEQUENCE [LARGE SCALE GENOMIC DNA]</scope>
    <source>
        <strain evidence="2 3">GH-Sj1</strain>
    </source>
</reference>
<feature type="region of interest" description="Disordered" evidence="1">
    <location>
        <begin position="1150"/>
        <end position="1216"/>
    </location>
</feature>
<feature type="compositionally biased region" description="Polar residues" evidence="1">
    <location>
        <begin position="1196"/>
        <end position="1213"/>
    </location>
</feature>
<feature type="region of interest" description="Disordered" evidence="1">
    <location>
        <begin position="1237"/>
        <end position="1278"/>
    </location>
</feature>
<dbReference type="AlphaFoldDB" id="A0A8G0L8B0"/>
<feature type="region of interest" description="Disordered" evidence="1">
    <location>
        <begin position="818"/>
        <end position="867"/>
    </location>
</feature>
<dbReference type="EMBL" id="CP075865">
    <property type="protein sequence ID" value="QYS96039.1"/>
    <property type="molecule type" value="Genomic_DNA"/>
</dbReference>
<feature type="compositionally biased region" description="Basic and acidic residues" evidence="1">
    <location>
        <begin position="566"/>
        <end position="590"/>
    </location>
</feature>
<feature type="region of interest" description="Disordered" evidence="1">
    <location>
        <begin position="555"/>
        <end position="594"/>
    </location>
</feature>
<evidence type="ECO:0000313" key="2">
    <source>
        <dbReference type="EMBL" id="QYS96039.1"/>
    </source>
</evidence>
<evidence type="ECO:0000313" key="3">
    <source>
        <dbReference type="Proteomes" id="UP000826661"/>
    </source>
</evidence>
<accession>A0A8G0L8B0</accession>
<feature type="compositionally biased region" description="Polar residues" evidence="1">
    <location>
        <begin position="1267"/>
        <end position="1278"/>
    </location>
</feature>
<keyword evidence="3" id="KW-1185">Reference proteome</keyword>
<protein>
    <submittedName>
        <fullName evidence="2">Uncharacterized protein</fullName>
    </submittedName>
</protein>
<gene>
    <name evidence="2" type="ORF">H0G86_003305</name>
</gene>
<sequence length="1278" mass="145862">MPDMASLDPDPTKLTISSCATRCHGSFQRCLSKAASFHPRELALIENQLAKFSLWTAYFQVFGSGRESLDHRLRESFDIQDAIIEVVEALSYSVLKCTSILETSTPVVLNIPLPDINAKFKSTLQDITKQIALLHKFSGIIRRLGRETQDLTDINAFKIKDKKGDDLESFMREDFARHIRNQFPGVSDTIQQRLVNTMILRHKKVLYRRFCSGRFPDRPIKPSDPSEVATKSSFSAFRSVAMGNHGDNPFPPAPCGNIMRKYDILKKQRRKEYKSIQENENSDPEIIKKYEGILEKDWNEILQAAGELDCPFCCLSLPARDVVDENKWKLHIKSDIDSYVCLFEGCESPEEVYNNSSTWLKHMSSHYMQWRCVSKSHPEFQSTTKSEYVEHMKVFHPGKFTDAQLNILATRNARPMVSMFKPCPLCGNEEFDGNRADHVAGHLLLLALKSLPNYEEHIEGREELVYQQPHLSISNTRSKSTIRQDSRNDSNFIVVHAAGTQSSSVPKKEETVVHRSVGIPPRQQQHLQRWQERFNSQQDSFINTMDDVEFERLSPAKHASQNHLEPMNKDEEKERDGKKDRNTAEEKFNDDALPTASYHEQVLGQEAVQQGNAGASSNIRSPGRVLNIDMAPKEYLREMERDRGDTVQPISSLADVDAGLALRSTDNTDSTNISMSQHPMGQGLSIPTAITRDNSIISNSAPRENNFDSNPMARENSVAPMVESQDFGGVTQWLQSWTDDYEKRNETACILTDSFYWDDTRLTNEGIPLLDRQHIAPGDGSPSSMNMNNFVQIMDNSNATETHDQWSFESLLAMDRSDNDLGKLPQQQSTARAKSIIKSQRDSTSLDETLHSSDSDDHGHIASLAGFDSRPPRLTVESILKEMSKELDALYRRTTNTSDASNHMPNILDSADESLLSLSADSDADRLQRDFSGASDKHRLFMCPYAMRYPDRVNHSCFQRLNTIPYLKQHLRQSHHDTTSCPHQCRSRRPAAVSRRSKLNAPLCFDSNACLQINKQRSDRSKTYRQQWERIYQVLYPEADRIPDPYIGELTIKRLRSIFQFMETHGLKYLTSVYHPILVDPDAEIMYQTAFCKWLPQVFEWRFPPQGQQLLGDFLNQINSVLCDNYYRLEYPSGARRENVMHFSSASKMSQHDPFYNTSSQHGTMLGQQPSRHTNPSTLPPQQQIPTRSSKEDSLYRSQHNTSSDMPSYTNTVRPHENMDWLTPMHNERLSGGQNNIHQFQFTPQNPTQGSHSHYSTDPPVNMEGVETSQMGTWKSPF</sequence>
<name>A0A8G0L8B0_9HYPO</name>
<organism evidence="2 3">
    <name type="scientific">Trichoderma simmonsii</name>
    <dbReference type="NCBI Taxonomy" id="1491479"/>
    <lineage>
        <taxon>Eukaryota</taxon>
        <taxon>Fungi</taxon>
        <taxon>Dikarya</taxon>
        <taxon>Ascomycota</taxon>
        <taxon>Pezizomycotina</taxon>
        <taxon>Sordariomycetes</taxon>
        <taxon>Hypocreomycetidae</taxon>
        <taxon>Hypocreales</taxon>
        <taxon>Hypocreaceae</taxon>
        <taxon>Trichoderma</taxon>
    </lineage>
</organism>
<feature type="compositionally biased region" description="Basic and acidic residues" evidence="1">
    <location>
        <begin position="848"/>
        <end position="860"/>
    </location>
</feature>
<proteinExistence type="predicted"/>
<feature type="compositionally biased region" description="Polar residues" evidence="1">
    <location>
        <begin position="1156"/>
        <end position="1188"/>
    </location>
</feature>